<evidence type="ECO:0000313" key="3">
    <source>
        <dbReference type="Proteomes" id="UP000569329"/>
    </source>
</evidence>
<evidence type="ECO:0000313" key="2">
    <source>
        <dbReference type="EMBL" id="MBA8824460.1"/>
    </source>
</evidence>
<dbReference type="InterPro" id="IPR007278">
    <property type="entry name" value="DUF397"/>
</dbReference>
<dbReference type="RefSeq" id="WP_328795989.1">
    <property type="nucleotide sequence ID" value="NZ_JACGWZ010000002.1"/>
</dbReference>
<protein>
    <recommendedName>
        <fullName evidence="1">DUF397 domain-containing protein</fullName>
    </recommendedName>
</protein>
<comment type="caution">
    <text evidence="2">The sequence shown here is derived from an EMBL/GenBank/DDBJ whole genome shotgun (WGS) entry which is preliminary data.</text>
</comment>
<keyword evidence="3" id="KW-1185">Reference proteome</keyword>
<organism evidence="2 3">
    <name type="scientific">Halosaccharopolyspora lacisalsi</name>
    <dbReference type="NCBI Taxonomy" id="1000566"/>
    <lineage>
        <taxon>Bacteria</taxon>
        <taxon>Bacillati</taxon>
        <taxon>Actinomycetota</taxon>
        <taxon>Actinomycetes</taxon>
        <taxon>Pseudonocardiales</taxon>
        <taxon>Pseudonocardiaceae</taxon>
        <taxon>Halosaccharopolyspora</taxon>
    </lineage>
</organism>
<gene>
    <name evidence="2" type="ORF">FHX42_001807</name>
</gene>
<dbReference type="Pfam" id="PF04149">
    <property type="entry name" value="DUF397"/>
    <property type="match status" value="1"/>
</dbReference>
<dbReference type="AlphaFoldDB" id="A0A839DU58"/>
<evidence type="ECO:0000259" key="1">
    <source>
        <dbReference type="Pfam" id="PF04149"/>
    </source>
</evidence>
<accession>A0A839DU58</accession>
<dbReference type="EMBL" id="JACGWZ010000002">
    <property type="protein sequence ID" value="MBA8824460.1"/>
    <property type="molecule type" value="Genomic_DNA"/>
</dbReference>
<proteinExistence type="predicted"/>
<feature type="domain" description="DUF397" evidence="1">
    <location>
        <begin position="14"/>
        <end position="65"/>
    </location>
</feature>
<name>A0A839DU58_9PSEU</name>
<reference evidence="2 3" key="1">
    <citation type="submission" date="2020-07" db="EMBL/GenBank/DDBJ databases">
        <title>Sequencing the genomes of 1000 actinobacteria strains.</title>
        <authorList>
            <person name="Klenk H.-P."/>
        </authorList>
    </citation>
    <scope>NUCLEOTIDE SEQUENCE [LARGE SCALE GENOMIC DNA]</scope>
    <source>
        <strain evidence="2 3">DSM 45975</strain>
    </source>
</reference>
<sequence>MNESVPARTLANVTFRVSRFSGQNGHCVEIGQANAAFGVRDSKLRNSPVLAMTAERGRAFLNAIKRGRFDR</sequence>
<dbReference type="Proteomes" id="UP000569329">
    <property type="component" value="Unassembled WGS sequence"/>
</dbReference>